<gene>
    <name evidence="10" type="ORF">DI555_15680</name>
</gene>
<evidence type="ECO:0000256" key="7">
    <source>
        <dbReference type="ARBA" id="ARBA00023004"/>
    </source>
</evidence>
<keyword evidence="6" id="KW-0560">Oxidoreductase</keyword>
<protein>
    <submittedName>
        <fullName evidence="10">12-oxophytodienoate reductase</fullName>
    </submittedName>
</protein>
<evidence type="ECO:0000256" key="2">
    <source>
        <dbReference type="ARBA" id="ARBA00001966"/>
    </source>
</evidence>
<keyword evidence="7" id="KW-0408">Iron</keyword>
<evidence type="ECO:0000313" key="10">
    <source>
        <dbReference type="EMBL" id="PZQ53689.1"/>
    </source>
</evidence>
<keyword evidence="3" id="KW-0285">Flavoprotein</keyword>
<dbReference type="Proteomes" id="UP000249082">
    <property type="component" value="Unassembled WGS sequence"/>
</dbReference>
<feature type="domain" description="NADH:flavin oxidoreductase/NADH oxidase N-terminal" evidence="9">
    <location>
        <begin position="8"/>
        <end position="369"/>
    </location>
</feature>
<dbReference type="PANTHER" id="PTHR42917">
    <property type="entry name" value="2,4-DIENOYL-COA REDUCTASE"/>
    <property type="match status" value="1"/>
</dbReference>
<dbReference type="Gene3D" id="3.20.20.70">
    <property type="entry name" value="Aldolase class I"/>
    <property type="match status" value="1"/>
</dbReference>
<dbReference type="InterPro" id="IPR013785">
    <property type="entry name" value="Aldolase_TIM"/>
</dbReference>
<name>A0A2W5NN93_9SPHN</name>
<sequence length="383" mass="41221">MASGTEILFRPCEVGPLALPNRFVMAPMTRNFSPDGIPSAGVADYYRRRAEAEVGLIVTEGIGVDHPAAVGRETMGGGASPIMHGEAALARWRAVVDGVHEAGGKIIPQLWHQGVIRVPGTGYHPDAPSARPSGIWGPLDKAMVPPEYLEQVREPTAPLTENEIADIIVGFARSAANARAAGFDGIALHGAHGYLIDSFLWGETNLRTDRWGGALPDRARLAAELVRAVRAATAPDFPIMFRYSQWKLQDYDARNAQTPDELESLLTPIVEAGVDLFDVSTRVFSAPAFDGSDLSLAGWVKRLTGRPTIAVGGVGLSRDLQSSFAQPTVMTNNLSLVAERLAKGEFDLVGVGRALLMDPQWVCKMRKGESVNPFRLEAYGSLD</sequence>
<keyword evidence="4" id="KW-0288">FMN</keyword>
<dbReference type="SUPFAM" id="SSF51395">
    <property type="entry name" value="FMN-linked oxidoreductases"/>
    <property type="match status" value="1"/>
</dbReference>
<dbReference type="GO" id="GO:0051536">
    <property type="term" value="F:iron-sulfur cluster binding"/>
    <property type="evidence" value="ECO:0007669"/>
    <property type="project" value="UniProtKB-KW"/>
</dbReference>
<dbReference type="AlphaFoldDB" id="A0A2W5NN93"/>
<reference evidence="10 11" key="1">
    <citation type="submission" date="2017-08" db="EMBL/GenBank/DDBJ databases">
        <title>Infants hospitalized years apart are colonized by the same room-sourced microbial strains.</title>
        <authorList>
            <person name="Brooks B."/>
            <person name="Olm M.R."/>
            <person name="Firek B.A."/>
            <person name="Baker R."/>
            <person name="Thomas B.C."/>
            <person name="Morowitz M.J."/>
            <person name="Banfield J.F."/>
        </authorList>
    </citation>
    <scope>NUCLEOTIDE SEQUENCE [LARGE SCALE GENOMIC DNA]</scope>
    <source>
        <strain evidence="10">S2_005_002_R2_33</strain>
    </source>
</reference>
<proteinExistence type="predicted"/>
<dbReference type="GO" id="GO:0046872">
    <property type="term" value="F:metal ion binding"/>
    <property type="evidence" value="ECO:0007669"/>
    <property type="project" value="UniProtKB-KW"/>
</dbReference>
<evidence type="ECO:0000256" key="3">
    <source>
        <dbReference type="ARBA" id="ARBA00022630"/>
    </source>
</evidence>
<dbReference type="InterPro" id="IPR051793">
    <property type="entry name" value="NADH:flavin_oxidoreductase"/>
</dbReference>
<evidence type="ECO:0000313" key="11">
    <source>
        <dbReference type="Proteomes" id="UP000249082"/>
    </source>
</evidence>
<accession>A0A2W5NN93</accession>
<dbReference type="GO" id="GO:0016491">
    <property type="term" value="F:oxidoreductase activity"/>
    <property type="evidence" value="ECO:0007669"/>
    <property type="project" value="UniProtKB-KW"/>
</dbReference>
<comment type="cofactor">
    <cofactor evidence="1">
        <name>FMN</name>
        <dbReference type="ChEBI" id="CHEBI:58210"/>
    </cofactor>
</comment>
<evidence type="ECO:0000256" key="1">
    <source>
        <dbReference type="ARBA" id="ARBA00001917"/>
    </source>
</evidence>
<organism evidence="10 11">
    <name type="scientific">Novosphingobium pentaromativorans</name>
    <dbReference type="NCBI Taxonomy" id="205844"/>
    <lineage>
        <taxon>Bacteria</taxon>
        <taxon>Pseudomonadati</taxon>
        <taxon>Pseudomonadota</taxon>
        <taxon>Alphaproteobacteria</taxon>
        <taxon>Sphingomonadales</taxon>
        <taxon>Sphingomonadaceae</taxon>
        <taxon>Novosphingobium</taxon>
    </lineage>
</organism>
<evidence type="ECO:0000256" key="5">
    <source>
        <dbReference type="ARBA" id="ARBA00022723"/>
    </source>
</evidence>
<evidence type="ECO:0000259" key="9">
    <source>
        <dbReference type="Pfam" id="PF00724"/>
    </source>
</evidence>
<dbReference type="CDD" id="cd04747">
    <property type="entry name" value="OYE_like_5_FMN"/>
    <property type="match status" value="1"/>
</dbReference>
<dbReference type="InterPro" id="IPR001155">
    <property type="entry name" value="OxRdtase_FMN_N"/>
</dbReference>
<dbReference type="PANTHER" id="PTHR42917:SF2">
    <property type="entry name" value="2,4-DIENOYL-COA REDUCTASE [(2E)-ENOYL-COA-PRODUCING]"/>
    <property type="match status" value="1"/>
</dbReference>
<keyword evidence="5" id="KW-0479">Metal-binding</keyword>
<comment type="cofactor">
    <cofactor evidence="2">
        <name>[4Fe-4S] cluster</name>
        <dbReference type="ChEBI" id="CHEBI:49883"/>
    </cofactor>
</comment>
<evidence type="ECO:0000256" key="6">
    <source>
        <dbReference type="ARBA" id="ARBA00023002"/>
    </source>
</evidence>
<dbReference type="GO" id="GO:0010181">
    <property type="term" value="F:FMN binding"/>
    <property type="evidence" value="ECO:0007669"/>
    <property type="project" value="InterPro"/>
</dbReference>
<dbReference type="Pfam" id="PF00724">
    <property type="entry name" value="Oxidored_FMN"/>
    <property type="match status" value="1"/>
</dbReference>
<evidence type="ECO:0000256" key="4">
    <source>
        <dbReference type="ARBA" id="ARBA00022643"/>
    </source>
</evidence>
<comment type="caution">
    <text evidence="10">The sequence shown here is derived from an EMBL/GenBank/DDBJ whole genome shotgun (WGS) entry which is preliminary data.</text>
</comment>
<keyword evidence="8" id="KW-0411">Iron-sulfur</keyword>
<dbReference type="EMBL" id="QFPX01000013">
    <property type="protein sequence ID" value="PZQ53689.1"/>
    <property type="molecule type" value="Genomic_DNA"/>
</dbReference>
<evidence type="ECO:0000256" key="8">
    <source>
        <dbReference type="ARBA" id="ARBA00023014"/>
    </source>
</evidence>